<dbReference type="AlphaFoldDB" id="A0A9P7V792"/>
<dbReference type="RefSeq" id="XP_043047751.1">
    <property type="nucleotide sequence ID" value="XM_043192696.1"/>
</dbReference>
<feature type="region of interest" description="Disordered" evidence="1">
    <location>
        <begin position="108"/>
        <end position="134"/>
    </location>
</feature>
<proteinExistence type="predicted"/>
<organism evidence="2 3">
    <name type="scientific">Scheffersomyces spartinae</name>
    <dbReference type="NCBI Taxonomy" id="45513"/>
    <lineage>
        <taxon>Eukaryota</taxon>
        <taxon>Fungi</taxon>
        <taxon>Dikarya</taxon>
        <taxon>Ascomycota</taxon>
        <taxon>Saccharomycotina</taxon>
        <taxon>Pichiomycetes</taxon>
        <taxon>Debaryomycetaceae</taxon>
        <taxon>Scheffersomyces</taxon>
    </lineage>
</organism>
<name>A0A9P7V792_9ASCO</name>
<keyword evidence="3" id="KW-1185">Reference proteome</keyword>
<dbReference type="InterPro" id="IPR027417">
    <property type="entry name" value="P-loop_NTPase"/>
</dbReference>
<evidence type="ECO:0000313" key="2">
    <source>
        <dbReference type="EMBL" id="KAG7192201.1"/>
    </source>
</evidence>
<comment type="caution">
    <text evidence="2">The sequence shown here is derived from an EMBL/GenBank/DDBJ whole genome shotgun (WGS) entry which is preliminary data.</text>
</comment>
<feature type="region of interest" description="Disordered" evidence="1">
    <location>
        <begin position="1"/>
        <end position="20"/>
    </location>
</feature>
<dbReference type="SUPFAM" id="SSF52540">
    <property type="entry name" value="P-loop containing nucleoside triphosphate hydrolases"/>
    <property type="match status" value="1"/>
</dbReference>
<dbReference type="EMBL" id="JAHMUF010000019">
    <property type="protein sequence ID" value="KAG7192201.1"/>
    <property type="molecule type" value="Genomic_DNA"/>
</dbReference>
<evidence type="ECO:0000256" key="1">
    <source>
        <dbReference type="SAM" id="MobiDB-lite"/>
    </source>
</evidence>
<reference evidence="2" key="1">
    <citation type="submission" date="2021-03" db="EMBL/GenBank/DDBJ databases">
        <authorList>
            <person name="Palmer J.M."/>
        </authorList>
    </citation>
    <scope>NUCLEOTIDE SEQUENCE</scope>
    <source>
        <strain evidence="2">ARV_011</strain>
    </source>
</reference>
<sequence length="436" mass="48394">MRHSTSSKKEVNNGRPFNDNKPIRIAVIGGKRAGKTSLISNIQWGGQNDTYYPTTHVYPTLVEYTPSTTLARAAFDELSPDIMLNLATEVVRNGGALTLSSTVQTAFQRNKTGSTSSQKLRRSSSTKSNRRSSENLLNGTYEMGYILHSKNSVYATYNTKQELLELSESSNSTSNWPLPRVSPILVELIDTPSFNPDQVVPFIEVSLHKKLAKDELHNLANEPAKPVLANPLLVASGASEMNGNIDGYFFVYSAVPTDHPPSYDEGYSCMSSTGSAQLDGVLTPVATNNSCAVAAAADNNGSALSLLDTMRVALMQAWKEYHYYTSRWNQGQEADIYLFKQAMKNMWKLGSNVPNKHQQQHQQLMEEIPNELPPIWIVCTHTKSPLKAPKLVEEGMKKAKEWGCGFITVDNERPVDECLALMIRDIVETNRSKKKK</sequence>
<dbReference type="Proteomes" id="UP000790833">
    <property type="component" value="Unassembled WGS sequence"/>
</dbReference>
<gene>
    <name evidence="2" type="ORF">KQ657_001919</name>
</gene>
<evidence type="ECO:0000313" key="3">
    <source>
        <dbReference type="Proteomes" id="UP000790833"/>
    </source>
</evidence>
<feature type="compositionally biased region" description="Basic residues" evidence="1">
    <location>
        <begin position="119"/>
        <end position="130"/>
    </location>
</feature>
<dbReference type="OrthoDB" id="3995714at2759"/>
<accession>A0A9P7V792</accession>
<dbReference type="GeneID" id="66115293"/>
<protein>
    <submittedName>
        <fullName evidence="2">Uncharacterized protein</fullName>
    </submittedName>
</protein>